<accession>G2LLL8</accession>
<dbReference type="Proteomes" id="UP000006791">
    <property type="component" value="Chromosome 2"/>
</dbReference>
<name>G2LLL8_CHLTF</name>
<dbReference type="EMBL" id="CP002515">
    <property type="protein sequence ID" value="AEP13814.1"/>
    <property type="molecule type" value="Genomic_DNA"/>
</dbReference>
<protein>
    <submittedName>
        <fullName evidence="1">Uncharacterized protein</fullName>
    </submittedName>
</protein>
<keyword evidence="2" id="KW-1185">Reference proteome</keyword>
<dbReference type="KEGG" id="ctm:Cabther_B0817"/>
<evidence type="ECO:0000313" key="1">
    <source>
        <dbReference type="EMBL" id="AEP13814.1"/>
    </source>
</evidence>
<reference evidence="1 2" key="1">
    <citation type="journal article" date="2012" name="Environ. Microbiol.">
        <title>Complete genome of Candidatus Chloracidobacterium thermophilum, a chlorophyll-based photoheterotroph belonging to the phylum Acidobacteria.</title>
        <authorList>
            <person name="Garcia Costas A.M."/>
            <person name="Liu Z."/>
            <person name="Tomsho L.P."/>
            <person name="Schuster S.C."/>
            <person name="Ward D.M."/>
            <person name="Bryant D.A."/>
        </authorList>
    </citation>
    <scope>NUCLEOTIDE SEQUENCE [LARGE SCALE GENOMIC DNA]</scope>
    <source>
        <strain evidence="1 2">B</strain>
    </source>
</reference>
<gene>
    <name evidence="1" type="ordered locus">Cabther_B0817</name>
</gene>
<proteinExistence type="predicted"/>
<evidence type="ECO:0000313" key="2">
    <source>
        <dbReference type="Proteomes" id="UP000006791"/>
    </source>
</evidence>
<sequence length="26" mass="3257">MKGEFMNTELEFLRKMIELSLKRKKR</sequence>
<dbReference type="HOGENOM" id="CLU_3416696_0_0_0"/>
<dbReference type="AlphaFoldDB" id="G2LLL8"/>
<organism evidence="1 2">
    <name type="scientific">Chloracidobacterium thermophilum (strain B)</name>
    <dbReference type="NCBI Taxonomy" id="981222"/>
    <lineage>
        <taxon>Bacteria</taxon>
        <taxon>Pseudomonadati</taxon>
        <taxon>Acidobacteriota</taxon>
        <taxon>Terriglobia</taxon>
        <taxon>Terriglobales</taxon>
        <taxon>Acidobacteriaceae</taxon>
        <taxon>Chloracidobacterium</taxon>
    </lineage>
</organism>